<proteinExistence type="predicted"/>
<dbReference type="AlphaFoldDB" id="A0A1G9YUW2"/>
<keyword evidence="1" id="KW-0812">Transmembrane</keyword>
<dbReference type="PANTHER" id="PTHR35841">
    <property type="entry name" value="PHOSPHONATES-BINDING PERIPLASMIC PROTEIN"/>
    <property type="match status" value="1"/>
</dbReference>
<dbReference type="Gene3D" id="3.40.190.10">
    <property type="entry name" value="Periplasmic binding protein-like II"/>
    <property type="match status" value="2"/>
</dbReference>
<name>A0A1G9YUW2_9FIRM</name>
<dbReference type="RefSeq" id="WP_218118784.1">
    <property type="nucleotide sequence ID" value="NZ_FNHQ01000025.1"/>
</dbReference>
<protein>
    <submittedName>
        <fullName evidence="2">Phosphonate transport system substrate-binding protein</fullName>
    </submittedName>
</protein>
<dbReference type="Proteomes" id="UP000199309">
    <property type="component" value="Unassembled WGS sequence"/>
</dbReference>
<organism evidence="2 3">
    <name type="scientific">Megasphaera paucivorans</name>
    <dbReference type="NCBI Taxonomy" id="349095"/>
    <lineage>
        <taxon>Bacteria</taxon>
        <taxon>Bacillati</taxon>
        <taxon>Bacillota</taxon>
        <taxon>Negativicutes</taxon>
        <taxon>Veillonellales</taxon>
        <taxon>Veillonellaceae</taxon>
        <taxon>Megasphaera</taxon>
    </lineage>
</organism>
<evidence type="ECO:0000313" key="3">
    <source>
        <dbReference type="Proteomes" id="UP000199309"/>
    </source>
</evidence>
<feature type="transmembrane region" description="Helical" evidence="1">
    <location>
        <begin position="7"/>
        <end position="25"/>
    </location>
</feature>
<keyword evidence="3" id="KW-1185">Reference proteome</keyword>
<evidence type="ECO:0000313" key="2">
    <source>
        <dbReference type="EMBL" id="SDN12920.1"/>
    </source>
</evidence>
<keyword evidence="1" id="KW-1133">Transmembrane helix</keyword>
<dbReference type="EMBL" id="FNHQ01000025">
    <property type="protein sequence ID" value="SDN12920.1"/>
    <property type="molecule type" value="Genomic_DNA"/>
</dbReference>
<accession>A0A1G9YUW2</accession>
<dbReference type="Pfam" id="PF12974">
    <property type="entry name" value="Phosphonate-bd"/>
    <property type="match status" value="1"/>
</dbReference>
<keyword evidence="1" id="KW-0472">Membrane</keyword>
<evidence type="ECO:0000256" key="1">
    <source>
        <dbReference type="SAM" id="Phobius"/>
    </source>
</evidence>
<dbReference type="PANTHER" id="PTHR35841:SF1">
    <property type="entry name" value="PHOSPHONATES-BINDING PERIPLASMIC PROTEIN"/>
    <property type="match status" value="1"/>
</dbReference>
<reference evidence="2 3" key="1">
    <citation type="submission" date="2016-10" db="EMBL/GenBank/DDBJ databases">
        <authorList>
            <person name="de Groot N.N."/>
        </authorList>
    </citation>
    <scope>NUCLEOTIDE SEQUENCE [LARGE SCALE GENOMIC DNA]</scope>
    <source>
        <strain evidence="2 3">DSM 16981</strain>
    </source>
</reference>
<dbReference type="SUPFAM" id="SSF53850">
    <property type="entry name" value="Periplasmic binding protein-like II"/>
    <property type="match status" value="1"/>
</dbReference>
<dbReference type="STRING" id="349095.SAMN05660299_02166"/>
<sequence>MNRKTIYIGSIMVIILILLGGWGYYTKHNTIIDFNKTEAIPEYQVKNKEVPLRIAMVSVLSHADTAKYQNQLADSIGRMLNRPVLVLRRKSYAEINQLLNKGDADIGLLSTGAYCVYGKKEELTLLAMQQRNNLPYYYSYIIVPADSTDYTFEDLRGKKFAYVDPLSYSGFFSVQARLQKIGITQDAFFNSYSFTYSHDASIRAVAKKFVAGAAIDSLAYDYLLKYRPQIASKIRIIEILPPRGTGPIVARKGLIDEKKYSRFCCIYMRIKLQKMHWIIF</sequence>
<gene>
    <name evidence="2" type="ORF">SAMN05660299_02166</name>
</gene>